<feature type="compositionally biased region" description="Polar residues" evidence="1">
    <location>
        <begin position="134"/>
        <end position="144"/>
    </location>
</feature>
<reference evidence="2" key="1">
    <citation type="submission" date="2023-10" db="EMBL/GenBank/DDBJ databases">
        <authorList>
            <person name="Chen Y."/>
            <person name="Shah S."/>
            <person name="Dougan E. K."/>
            <person name="Thang M."/>
            <person name="Chan C."/>
        </authorList>
    </citation>
    <scope>NUCLEOTIDE SEQUENCE [LARGE SCALE GENOMIC DNA]</scope>
</reference>
<proteinExistence type="predicted"/>
<sequence>MLPGQFRLCSKLDTGKWPNVDVVCERLKNVLLAVVDRRCLQDTLEAYCWPYLQANERTAGRVLLAGYAGCYKAADVDRGIQKLREACECKKVLCRMGACAEDTLIPARGTGDDGPETTHSPHGAHGPMIFGITTVRTSKRTGSYNPVKKTRPSSSRTRRGRPWTPRGSARRSRRRRRRRRRSARVCRTRFPQED</sequence>
<accession>A0ABN9UQ95</accession>
<dbReference type="Proteomes" id="UP001189429">
    <property type="component" value="Unassembled WGS sequence"/>
</dbReference>
<dbReference type="EMBL" id="CAUYUJ010016131">
    <property type="protein sequence ID" value="CAK0862155.1"/>
    <property type="molecule type" value="Genomic_DNA"/>
</dbReference>
<name>A0ABN9UQ95_9DINO</name>
<evidence type="ECO:0000256" key="1">
    <source>
        <dbReference type="SAM" id="MobiDB-lite"/>
    </source>
</evidence>
<gene>
    <name evidence="2" type="ORF">PCOR1329_LOCUS50651</name>
</gene>
<comment type="caution">
    <text evidence="2">The sequence shown here is derived from an EMBL/GenBank/DDBJ whole genome shotgun (WGS) entry which is preliminary data.</text>
</comment>
<keyword evidence="3" id="KW-1185">Reference proteome</keyword>
<feature type="non-terminal residue" evidence="2">
    <location>
        <position position="194"/>
    </location>
</feature>
<evidence type="ECO:0000313" key="3">
    <source>
        <dbReference type="Proteomes" id="UP001189429"/>
    </source>
</evidence>
<protein>
    <submittedName>
        <fullName evidence="2">Uncharacterized protein</fullName>
    </submittedName>
</protein>
<feature type="compositionally biased region" description="Basic residues" evidence="1">
    <location>
        <begin position="148"/>
        <end position="161"/>
    </location>
</feature>
<organism evidence="2 3">
    <name type="scientific">Prorocentrum cordatum</name>
    <dbReference type="NCBI Taxonomy" id="2364126"/>
    <lineage>
        <taxon>Eukaryota</taxon>
        <taxon>Sar</taxon>
        <taxon>Alveolata</taxon>
        <taxon>Dinophyceae</taxon>
        <taxon>Prorocentrales</taxon>
        <taxon>Prorocentraceae</taxon>
        <taxon>Prorocentrum</taxon>
    </lineage>
</organism>
<feature type="region of interest" description="Disordered" evidence="1">
    <location>
        <begin position="105"/>
        <end position="194"/>
    </location>
</feature>
<feature type="compositionally biased region" description="Basic residues" evidence="1">
    <location>
        <begin position="168"/>
        <end position="187"/>
    </location>
</feature>
<evidence type="ECO:0000313" key="2">
    <source>
        <dbReference type="EMBL" id="CAK0862155.1"/>
    </source>
</evidence>